<evidence type="ECO:0000313" key="6">
    <source>
        <dbReference type="Proteomes" id="UP000325218"/>
    </source>
</evidence>
<feature type="domain" description="HTH araC/xylS-type" evidence="4">
    <location>
        <begin position="233"/>
        <end position="331"/>
    </location>
</feature>
<accession>A0A5D0CK07</accession>
<dbReference type="InterPro" id="IPR032687">
    <property type="entry name" value="AraC-type_N"/>
</dbReference>
<evidence type="ECO:0000256" key="3">
    <source>
        <dbReference type="ARBA" id="ARBA00023163"/>
    </source>
</evidence>
<evidence type="ECO:0000313" key="5">
    <source>
        <dbReference type="EMBL" id="TYA10141.1"/>
    </source>
</evidence>
<name>A0A5D0CK07_9BACL</name>
<dbReference type="Gene3D" id="1.10.10.60">
    <property type="entry name" value="Homeodomain-like"/>
    <property type="match status" value="1"/>
</dbReference>
<keyword evidence="2" id="KW-0238">DNA-binding</keyword>
<dbReference type="RefSeq" id="WP_148457710.1">
    <property type="nucleotide sequence ID" value="NZ_VSDO01000006.1"/>
</dbReference>
<dbReference type="PANTHER" id="PTHR47894">
    <property type="entry name" value="HTH-TYPE TRANSCRIPTIONAL REGULATOR GADX"/>
    <property type="match status" value="1"/>
</dbReference>
<dbReference type="GO" id="GO:0003700">
    <property type="term" value="F:DNA-binding transcription factor activity"/>
    <property type="evidence" value="ECO:0007669"/>
    <property type="project" value="InterPro"/>
</dbReference>
<evidence type="ECO:0000256" key="1">
    <source>
        <dbReference type="ARBA" id="ARBA00023015"/>
    </source>
</evidence>
<organism evidence="5 6">
    <name type="scientific">Paenibacillus faecis</name>
    <dbReference type="NCBI Taxonomy" id="862114"/>
    <lineage>
        <taxon>Bacteria</taxon>
        <taxon>Bacillati</taxon>
        <taxon>Bacillota</taxon>
        <taxon>Bacilli</taxon>
        <taxon>Bacillales</taxon>
        <taxon>Paenibacillaceae</taxon>
        <taxon>Paenibacillus</taxon>
    </lineage>
</organism>
<dbReference type="InterPro" id="IPR018060">
    <property type="entry name" value="HTH_AraC"/>
</dbReference>
<gene>
    <name evidence="5" type="ORF">FRY98_26485</name>
</gene>
<dbReference type="PANTHER" id="PTHR47894:SF1">
    <property type="entry name" value="HTH-TYPE TRANSCRIPTIONAL REGULATOR VQSM"/>
    <property type="match status" value="1"/>
</dbReference>
<evidence type="ECO:0000259" key="4">
    <source>
        <dbReference type="PROSITE" id="PS01124"/>
    </source>
</evidence>
<keyword evidence="6" id="KW-1185">Reference proteome</keyword>
<keyword evidence="3" id="KW-0804">Transcription</keyword>
<proteinExistence type="predicted"/>
<evidence type="ECO:0000256" key="2">
    <source>
        <dbReference type="ARBA" id="ARBA00023125"/>
    </source>
</evidence>
<dbReference type="Pfam" id="PF12625">
    <property type="entry name" value="Arabinose_bd"/>
    <property type="match status" value="1"/>
</dbReference>
<reference evidence="5 6" key="1">
    <citation type="submission" date="2019-08" db="EMBL/GenBank/DDBJ databases">
        <title>Genome sequencing of Paenibacillus faecis DSM 23593(T).</title>
        <authorList>
            <person name="Kook J.-K."/>
            <person name="Park S.-N."/>
            <person name="Lim Y.K."/>
        </authorList>
    </citation>
    <scope>NUCLEOTIDE SEQUENCE [LARGE SCALE GENOMIC DNA]</scope>
    <source>
        <strain evidence="5 6">DSM 23593</strain>
    </source>
</reference>
<comment type="caution">
    <text evidence="5">The sequence shown here is derived from an EMBL/GenBank/DDBJ whole genome shotgun (WGS) entry which is preliminary data.</text>
</comment>
<sequence>MKSQNLDRIKFPPGFWAGMHRLGIAAQDVARTAGLPVTVITESAVTRAQYFAIWQAYSELKNGPAVGIIQLATAFEAAKYPPSVLATYHARDYREALNRMTRYKPLCPPECLHIIEDGEHCMIELDWLEPGQPGPQILIGITLAFLLELGRRGTGHPLTAKLVEFSDDMGDIRALEAYFGCPIRVGAGVNRMTLQRKDLDLPFVTYNEELLELLTPALDRTLAEHRRSRSFTETVIRMMKRSLTGGRPDIRVIAKELNMSERTLQRRLAEENTNFKQLLVQARHEQARDYLADPELEIKEVALLVGYEDQNSFYRAFRLWEGETPLNWRNRQWGMY</sequence>
<dbReference type="InterPro" id="IPR009057">
    <property type="entry name" value="Homeodomain-like_sf"/>
</dbReference>
<keyword evidence="1" id="KW-0805">Transcription regulation</keyword>
<dbReference type="GO" id="GO:0005829">
    <property type="term" value="C:cytosol"/>
    <property type="evidence" value="ECO:0007669"/>
    <property type="project" value="TreeGrafter"/>
</dbReference>
<dbReference type="Pfam" id="PF12833">
    <property type="entry name" value="HTH_18"/>
    <property type="match status" value="1"/>
</dbReference>
<dbReference type="OrthoDB" id="5582699at2"/>
<dbReference type="AlphaFoldDB" id="A0A5D0CK07"/>
<dbReference type="Proteomes" id="UP000325218">
    <property type="component" value="Unassembled WGS sequence"/>
</dbReference>
<dbReference type="EMBL" id="VSDO01000006">
    <property type="protein sequence ID" value="TYA10141.1"/>
    <property type="molecule type" value="Genomic_DNA"/>
</dbReference>
<dbReference type="GO" id="GO:0000976">
    <property type="term" value="F:transcription cis-regulatory region binding"/>
    <property type="evidence" value="ECO:0007669"/>
    <property type="project" value="TreeGrafter"/>
</dbReference>
<dbReference type="SUPFAM" id="SSF46689">
    <property type="entry name" value="Homeodomain-like"/>
    <property type="match status" value="1"/>
</dbReference>
<protein>
    <submittedName>
        <fullName evidence="5">AraC family transcriptional regulator</fullName>
    </submittedName>
</protein>
<dbReference type="SMART" id="SM00342">
    <property type="entry name" value="HTH_ARAC"/>
    <property type="match status" value="1"/>
</dbReference>
<dbReference type="PROSITE" id="PS01124">
    <property type="entry name" value="HTH_ARAC_FAMILY_2"/>
    <property type="match status" value="1"/>
</dbReference>